<dbReference type="Pfam" id="PF02021">
    <property type="entry name" value="UPF0102"/>
    <property type="match status" value="1"/>
</dbReference>
<gene>
    <name evidence="3" type="ORF">ATO11_06200</name>
</gene>
<evidence type="ECO:0000313" key="4">
    <source>
        <dbReference type="Proteomes" id="UP000036938"/>
    </source>
</evidence>
<comment type="caution">
    <text evidence="3">The sequence shown here is derived from an EMBL/GenBank/DDBJ whole genome shotgun (WGS) entry which is preliminary data.</text>
</comment>
<dbReference type="OrthoDB" id="9812968at2"/>
<dbReference type="Proteomes" id="UP000036938">
    <property type="component" value="Unassembled WGS sequence"/>
</dbReference>
<dbReference type="STRING" id="1317121.ATO11_06200"/>
<accession>A0A0L1JTH5</accession>
<reference evidence="3 4" key="1">
    <citation type="journal article" date="2015" name="Int. J. Syst. Evol. Microbiol.">
        <title>Aestuariivita atlantica sp. nov., isolated from deep sea sediment of the Atlantic Ocean.</title>
        <authorList>
            <person name="Li G."/>
            <person name="Lai Q."/>
            <person name="Du Y."/>
            <person name="Liu X."/>
            <person name="Sun F."/>
            <person name="Shao Z."/>
        </authorList>
    </citation>
    <scope>NUCLEOTIDE SEQUENCE [LARGE SCALE GENOMIC DNA]</scope>
    <source>
        <strain evidence="3 4">22II-S11-z3</strain>
    </source>
</reference>
<protein>
    <recommendedName>
        <fullName evidence="2">UPF0102 protein ATO11_06200</fullName>
    </recommendedName>
</protein>
<comment type="similarity">
    <text evidence="1 2">Belongs to the UPF0102 family.</text>
</comment>
<evidence type="ECO:0000256" key="1">
    <source>
        <dbReference type="ARBA" id="ARBA00006738"/>
    </source>
</evidence>
<dbReference type="PANTHER" id="PTHR34039:SF1">
    <property type="entry name" value="UPF0102 PROTEIN YRAN"/>
    <property type="match status" value="1"/>
</dbReference>
<dbReference type="InterPro" id="IPR003509">
    <property type="entry name" value="UPF0102_YraN-like"/>
</dbReference>
<organism evidence="3 4">
    <name type="scientific">Pseudaestuariivita atlantica</name>
    <dbReference type="NCBI Taxonomy" id="1317121"/>
    <lineage>
        <taxon>Bacteria</taxon>
        <taxon>Pseudomonadati</taxon>
        <taxon>Pseudomonadota</taxon>
        <taxon>Alphaproteobacteria</taxon>
        <taxon>Rhodobacterales</taxon>
        <taxon>Paracoccaceae</taxon>
        <taxon>Pseudaestuariivita</taxon>
    </lineage>
</organism>
<keyword evidence="4" id="KW-1185">Reference proteome</keyword>
<proteinExistence type="inferred from homology"/>
<dbReference type="InterPro" id="IPR011335">
    <property type="entry name" value="Restrct_endonuc-II-like"/>
</dbReference>
<name>A0A0L1JTH5_9RHOB</name>
<dbReference type="InterPro" id="IPR011856">
    <property type="entry name" value="tRNA_endonuc-like_dom_sf"/>
</dbReference>
<dbReference type="Gene3D" id="3.40.1350.10">
    <property type="match status" value="1"/>
</dbReference>
<dbReference type="AlphaFoldDB" id="A0A0L1JTH5"/>
<dbReference type="SUPFAM" id="SSF52980">
    <property type="entry name" value="Restriction endonuclease-like"/>
    <property type="match status" value="1"/>
</dbReference>
<dbReference type="GO" id="GO:0003676">
    <property type="term" value="F:nucleic acid binding"/>
    <property type="evidence" value="ECO:0007669"/>
    <property type="project" value="InterPro"/>
</dbReference>
<sequence>MRHLDGSRTARQLRGANAYHAGRHAEAAVTRVYERRGCGVAEHRWTGQGGEIDLIVRDGPATVFVEVKRGRDLGSAATHLRPRQMARIAAAAGEYLDTLPDGSLSEARFDVALVDEYGGVAIVENAFGCA</sequence>
<dbReference type="PANTHER" id="PTHR34039">
    <property type="entry name" value="UPF0102 PROTEIN YRAN"/>
    <property type="match status" value="1"/>
</dbReference>
<dbReference type="HAMAP" id="MF_00048">
    <property type="entry name" value="UPF0102"/>
    <property type="match status" value="1"/>
</dbReference>
<dbReference type="EMBL" id="AQQZ01000002">
    <property type="protein sequence ID" value="KNG95074.1"/>
    <property type="molecule type" value="Genomic_DNA"/>
</dbReference>
<evidence type="ECO:0000313" key="3">
    <source>
        <dbReference type="EMBL" id="KNG95074.1"/>
    </source>
</evidence>
<evidence type="ECO:0000256" key="2">
    <source>
        <dbReference type="HAMAP-Rule" id="MF_00048"/>
    </source>
</evidence>